<protein>
    <recommendedName>
        <fullName evidence="4">RING-type E3 ubiquitin transferase</fullName>
        <ecNumber evidence="4">2.3.2.27</ecNumber>
    </recommendedName>
</protein>
<reference evidence="9 10" key="1">
    <citation type="journal article" date="2018" name="Genomics">
        <title>Molecular footprints of inshore aquatic adaptation in Indo-Pacific humpback dolphin (Sousa chinensis).</title>
        <authorList>
            <person name="Ming Y."/>
            <person name="Jian J."/>
            <person name="Yu F."/>
            <person name="Yu X."/>
            <person name="Wang J."/>
            <person name="Liu W."/>
        </authorList>
    </citation>
    <scope>NUCLEOTIDE SEQUENCE [LARGE SCALE GENOMIC DNA]</scope>
    <source>
        <strain evidence="9">MY-2018</strain>
        <tissue evidence="9">Skin</tissue>
    </source>
</reference>
<dbReference type="Proteomes" id="UP000295264">
    <property type="component" value="Unassembled WGS sequence"/>
</dbReference>
<dbReference type="GO" id="GO:0070936">
    <property type="term" value="P:protein K48-linked ubiquitination"/>
    <property type="evidence" value="ECO:0007669"/>
    <property type="project" value="TreeGrafter"/>
</dbReference>
<evidence type="ECO:0000256" key="2">
    <source>
        <dbReference type="ARBA" id="ARBA00004370"/>
    </source>
</evidence>
<evidence type="ECO:0000256" key="1">
    <source>
        <dbReference type="ARBA" id="ARBA00000900"/>
    </source>
</evidence>
<keyword evidence="7" id="KW-0472">Membrane</keyword>
<dbReference type="GO" id="GO:0016020">
    <property type="term" value="C:membrane"/>
    <property type="evidence" value="ECO:0007669"/>
    <property type="project" value="UniProtKB-SubCell"/>
</dbReference>
<dbReference type="GO" id="GO:0043161">
    <property type="term" value="P:proteasome-mediated ubiquitin-dependent protein catabolic process"/>
    <property type="evidence" value="ECO:0007669"/>
    <property type="project" value="TreeGrafter"/>
</dbReference>
<accession>A0A484GSD9</accession>
<evidence type="ECO:0000256" key="7">
    <source>
        <dbReference type="ARBA" id="ARBA00023136"/>
    </source>
</evidence>
<proteinExistence type="predicted"/>
<comment type="caution">
    <text evidence="9">The sequence shown here is derived from an EMBL/GenBank/DDBJ whole genome shotgun (WGS) entry which is preliminary data.</text>
</comment>
<evidence type="ECO:0000256" key="5">
    <source>
        <dbReference type="ARBA" id="ARBA00022679"/>
    </source>
</evidence>
<comment type="catalytic activity">
    <reaction evidence="1">
        <text>S-ubiquitinyl-[E2 ubiquitin-conjugating enzyme]-L-cysteine + [acceptor protein]-L-lysine = [E2 ubiquitin-conjugating enzyme]-L-cysteine + N(6)-ubiquitinyl-[acceptor protein]-L-lysine.</text>
        <dbReference type="EC" id="2.3.2.27"/>
    </reaction>
</comment>
<feature type="region of interest" description="Disordered" evidence="8">
    <location>
        <begin position="96"/>
        <end position="127"/>
    </location>
</feature>
<dbReference type="AlphaFoldDB" id="A0A484GSD9"/>
<sequence>MLPAFNEEVGGRMYLDCFKCPICSKSVASDEMEMHFIMCLSKPRLSYNGKSLAGAGGNTKQPQSGLTRQAWALGVMRENFAGQLWRAERSWGHSVRRTHMPGLDSGGGEGMGFSPGELPGIPAAPLP</sequence>
<dbReference type="PANTHER" id="PTHR46661:SF2">
    <property type="entry name" value="E3 UBIQUITIN-PROTEIN LIGASE ZNRF1"/>
    <property type="match status" value="1"/>
</dbReference>
<dbReference type="EMBL" id="QWLN02004798">
    <property type="protein sequence ID" value="TEA38493.1"/>
    <property type="molecule type" value="Genomic_DNA"/>
</dbReference>
<dbReference type="GO" id="GO:0005737">
    <property type="term" value="C:cytoplasm"/>
    <property type="evidence" value="ECO:0007669"/>
    <property type="project" value="TreeGrafter"/>
</dbReference>
<dbReference type="PANTHER" id="PTHR46661">
    <property type="entry name" value="E3 UBIQUITIN-PROTEIN LIGASE ZNRF1-LIKE PROTEIN"/>
    <property type="match status" value="1"/>
</dbReference>
<dbReference type="GO" id="GO:0061630">
    <property type="term" value="F:ubiquitin protein ligase activity"/>
    <property type="evidence" value="ECO:0007669"/>
    <property type="project" value="UniProtKB-EC"/>
</dbReference>
<evidence type="ECO:0000256" key="8">
    <source>
        <dbReference type="SAM" id="MobiDB-lite"/>
    </source>
</evidence>
<gene>
    <name evidence="9" type="ORF">DBR06_SOUSAS110395</name>
</gene>
<keyword evidence="5" id="KW-0808">Transferase</keyword>
<feature type="non-terminal residue" evidence="9">
    <location>
        <position position="127"/>
    </location>
</feature>
<keyword evidence="6" id="KW-0833">Ubl conjugation pathway</keyword>
<dbReference type="EC" id="2.3.2.27" evidence="4"/>
<evidence type="ECO:0000256" key="4">
    <source>
        <dbReference type="ARBA" id="ARBA00012483"/>
    </source>
</evidence>
<comment type="pathway">
    <text evidence="3">Protein modification; protein ubiquitination.</text>
</comment>
<evidence type="ECO:0000313" key="10">
    <source>
        <dbReference type="Proteomes" id="UP000295264"/>
    </source>
</evidence>
<evidence type="ECO:0000256" key="6">
    <source>
        <dbReference type="ARBA" id="ARBA00022786"/>
    </source>
</evidence>
<comment type="subcellular location">
    <subcellularLocation>
        <location evidence="2">Membrane</location>
    </subcellularLocation>
</comment>
<name>A0A484GSD9_SOUCH</name>
<organism evidence="9 10">
    <name type="scientific">Sousa chinensis</name>
    <name type="common">Indo-pacific humpbacked dolphin</name>
    <name type="synonym">Steno chinensis</name>
    <dbReference type="NCBI Taxonomy" id="103600"/>
    <lineage>
        <taxon>Eukaryota</taxon>
        <taxon>Metazoa</taxon>
        <taxon>Chordata</taxon>
        <taxon>Craniata</taxon>
        <taxon>Vertebrata</taxon>
        <taxon>Euteleostomi</taxon>
        <taxon>Mammalia</taxon>
        <taxon>Eutheria</taxon>
        <taxon>Laurasiatheria</taxon>
        <taxon>Artiodactyla</taxon>
        <taxon>Whippomorpha</taxon>
        <taxon>Cetacea</taxon>
        <taxon>Odontoceti</taxon>
        <taxon>Delphinidae</taxon>
        <taxon>Sousa</taxon>
    </lineage>
</organism>
<evidence type="ECO:0000313" key="9">
    <source>
        <dbReference type="EMBL" id="TEA38493.1"/>
    </source>
</evidence>
<keyword evidence="10" id="KW-1185">Reference proteome</keyword>
<evidence type="ECO:0000256" key="3">
    <source>
        <dbReference type="ARBA" id="ARBA00004906"/>
    </source>
</evidence>
<dbReference type="InterPro" id="IPR051878">
    <property type="entry name" value="ZNRF_ubiq-protein_ligase"/>
</dbReference>
<feature type="compositionally biased region" description="Gly residues" evidence="8">
    <location>
        <begin position="104"/>
        <end position="113"/>
    </location>
</feature>